<evidence type="ECO:0000313" key="1">
    <source>
        <dbReference type="EMBL" id="KOF66848.1"/>
    </source>
</evidence>
<protein>
    <submittedName>
        <fullName evidence="1">Uncharacterized protein</fullName>
    </submittedName>
</protein>
<accession>A0A0L8FQC2</accession>
<dbReference type="EMBL" id="KQ427644">
    <property type="protein sequence ID" value="KOF66848.1"/>
    <property type="molecule type" value="Genomic_DNA"/>
</dbReference>
<proteinExistence type="predicted"/>
<sequence>MIFNPKRLSAKTSIKFKLELTKSSLSVLQVDQSRIPID</sequence>
<organism evidence="1">
    <name type="scientific">Octopus bimaculoides</name>
    <name type="common">California two-spotted octopus</name>
    <dbReference type="NCBI Taxonomy" id="37653"/>
    <lineage>
        <taxon>Eukaryota</taxon>
        <taxon>Metazoa</taxon>
        <taxon>Spiralia</taxon>
        <taxon>Lophotrochozoa</taxon>
        <taxon>Mollusca</taxon>
        <taxon>Cephalopoda</taxon>
        <taxon>Coleoidea</taxon>
        <taxon>Octopodiformes</taxon>
        <taxon>Octopoda</taxon>
        <taxon>Incirrata</taxon>
        <taxon>Octopodidae</taxon>
        <taxon>Octopus</taxon>
    </lineage>
</organism>
<name>A0A0L8FQC2_OCTBM</name>
<gene>
    <name evidence="1" type="ORF">OCBIM_22011115mg</name>
</gene>
<reference evidence="1" key="1">
    <citation type="submission" date="2015-07" db="EMBL/GenBank/DDBJ databases">
        <title>MeaNS - Measles Nucleotide Surveillance Program.</title>
        <authorList>
            <person name="Tran T."/>
            <person name="Druce J."/>
        </authorList>
    </citation>
    <scope>NUCLEOTIDE SEQUENCE</scope>
    <source>
        <strain evidence="1">UCB-OBI-ISO-001</strain>
        <tissue evidence="1">Gonad</tissue>
    </source>
</reference>
<dbReference type="AlphaFoldDB" id="A0A0L8FQC2"/>